<protein>
    <submittedName>
        <fullName evidence="2">Ovule protein</fullName>
    </submittedName>
</protein>
<dbReference type="WBParaSite" id="Hba_13187">
    <property type="protein sequence ID" value="Hba_13187"/>
    <property type="gene ID" value="Hba_13187"/>
</dbReference>
<proteinExistence type="predicted"/>
<keyword evidence="1" id="KW-1185">Reference proteome</keyword>
<evidence type="ECO:0000313" key="2">
    <source>
        <dbReference type="WBParaSite" id="Hba_13187"/>
    </source>
</evidence>
<reference evidence="2" key="1">
    <citation type="submission" date="2016-11" db="UniProtKB">
        <authorList>
            <consortium name="WormBaseParasite"/>
        </authorList>
    </citation>
    <scope>IDENTIFICATION</scope>
</reference>
<evidence type="ECO:0000313" key="1">
    <source>
        <dbReference type="Proteomes" id="UP000095283"/>
    </source>
</evidence>
<accession>A0A1I7X6J6</accession>
<sequence length="75" mass="8613">MARNHKDNHVRRSQSKRCELETSNFFSVVRQLIPTSSTLSVLNSPSNTRLWQNALSKRSHVEASGIFTFHNVLNM</sequence>
<name>A0A1I7X6J6_HETBA</name>
<organism evidence="1 2">
    <name type="scientific">Heterorhabditis bacteriophora</name>
    <name type="common">Entomopathogenic nematode worm</name>
    <dbReference type="NCBI Taxonomy" id="37862"/>
    <lineage>
        <taxon>Eukaryota</taxon>
        <taxon>Metazoa</taxon>
        <taxon>Ecdysozoa</taxon>
        <taxon>Nematoda</taxon>
        <taxon>Chromadorea</taxon>
        <taxon>Rhabditida</taxon>
        <taxon>Rhabditina</taxon>
        <taxon>Rhabditomorpha</taxon>
        <taxon>Strongyloidea</taxon>
        <taxon>Heterorhabditidae</taxon>
        <taxon>Heterorhabditis</taxon>
    </lineage>
</organism>
<dbReference type="AlphaFoldDB" id="A0A1I7X6J6"/>
<dbReference type="Proteomes" id="UP000095283">
    <property type="component" value="Unplaced"/>
</dbReference>